<evidence type="ECO:0000313" key="1">
    <source>
        <dbReference type="EMBL" id="MFM0008489.1"/>
    </source>
</evidence>
<keyword evidence="2" id="KW-1185">Reference proteome</keyword>
<reference evidence="1 2" key="1">
    <citation type="journal article" date="2024" name="Chem. Sci.">
        <title>Discovery of megapolipeptins by genome mining of a Burkholderiales bacteria collection.</title>
        <authorList>
            <person name="Paulo B.S."/>
            <person name="Recchia M.J.J."/>
            <person name="Lee S."/>
            <person name="Fergusson C.H."/>
            <person name="Romanowski S.B."/>
            <person name="Hernandez A."/>
            <person name="Krull N."/>
            <person name="Liu D.Y."/>
            <person name="Cavanagh H."/>
            <person name="Bos A."/>
            <person name="Gray C.A."/>
            <person name="Murphy B.T."/>
            <person name="Linington R.G."/>
            <person name="Eustaquio A.S."/>
        </authorList>
    </citation>
    <scope>NUCLEOTIDE SEQUENCE [LARGE SCALE GENOMIC DNA]</scope>
    <source>
        <strain evidence="1 2">RL17-350-BIC-A</strain>
    </source>
</reference>
<accession>A0ABW9B7P7</accession>
<gene>
    <name evidence="1" type="ORF">PQR57_47320</name>
</gene>
<name>A0ABW9B7P7_9BURK</name>
<dbReference type="RefSeq" id="WP_408183538.1">
    <property type="nucleotide sequence ID" value="NZ_JAQQEZ010000110.1"/>
</dbReference>
<dbReference type="Gene3D" id="3.40.190.10">
    <property type="entry name" value="Periplasmic binding protein-like II"/>
    <property type="match status" value="2"/>
</dbReference>
<evidence type="ECO:0000313" key="2">
    <source>
        <dbReference type="Proteomes" id="UP001629230"/>
    </source>
</evidence>
<dbReference type="EMBL" id="JAQQEZ010000110">
    <property type="protein sequence ID" value="MFM0008489.1"/>
    <property type="molecule type" value="Genomic_DNA"/>
</dbReference>
<protein>
    <submittedName>
        <fullName evidence="1">Uncharacterized protein</fullName>
    </submittedName>
</protein>
<organism evidence="1 2">
    <name type="scientific">Paraburkholderia dipogonis</name>
    <dbReference type="NCBI Taxonomy" id="1211383"/>
    <lineage>
        <taxon>Bacteria</taxon>
        <taxon>Pseudomonadati</taxon>
        <taxon>Pseudomonadota</taxon>
        <taxon>Betaproteobacteria</taxon>
        <taxon>Burkholderiales</taxon>
        <taxon>Burkholderiaceae</taxon>
        <taxon>Paraburkholderia</taxon>
    </lineage>
</organism>
<dbReference type="Proteomes" id="UP001629230">
    <property type="component" value="Unassembled WGS sequence"/>
</dbReference>
<proteinExistence type="predicted"/>
<comment type="caution">
    <text evidence="1">The sequence shown here is derived from an EMBL/GenBank/DDBJ whole genome shotgun (WGS) entry which is preliminary data.</text>
</comment>
<sequence length="101" mass="11803">MGFVAVPRHYVLAMLSREPFRHLVMTYDLPRYTVKQHRHARSHRDPGNVWLRQTIADPMPSAVMNHPYDRPPETNLICDFEAFFKLLKSRSLSGANRGRDL</sequence>